<proteinExistence type="predicted"/>
<sequence>MAGDVDGHRDFSNDLCEHDIRRREESVREGRRVGNQGKLRVINVYNNVKTRKSVRCCLCTPDTLQLFRPCRGRSVVTQTPLCSLLSDTPELYRQPRNAARSEGDKRHSGASGAEQLHIRALHRHVTDSFIMYRVFCSLGPSLCVDGVSSAATAPTRQSDGEARDEILQITVAVDRNGLLER</sequence>
<gene>
    <name evidence="1" type="ORF">KGM_213181</name>
</gene>
<protein>
    <submittedName>
        <fullName evidence="1">Uncharacterized protein</fullName>
    </submittedName>
</protein>
<dbReference type="InParanoid" id="A0A212FAW1"/>
<dbReference type="Proteomes" id="UP000007151">
    <property type="component" value="Unassembled WGS sequence"/>
</dbReference>
<dbReference type="AlphaFoldDB" id="A0A212FAW1"/>
<dbReference type="KEGG" id="dpl:KGM_213181"/>
<dbReference type="EMBL" id="AGBW02009414">
    <property type="protein sequence ID" value="OWR50876.1"/>
    <property type="molecule type" value="Genomic_DNA"/>
</dbReference>
<accession>A0A212FAW1</accession>
<comment type="caution">
    <text evidence="1">The sequence shown here is derived from an EMBL/GenBank/DDBJ whole genome shotgun (WGS) entry which is preliminary data.</text>
</comment>
<name>A0A212FAW1_DANPL</name>
<organism evidence="1 2">
    <name type="scientific">Danaus plexippus plexippus</name>
    <dbReference type="NCBI Taxonomy" id="278856"/>
    <lineage>
        <taxon>Eukaryota</taxon>
        <taxon>Metazoa</taxon>
        <taxon>Ecdysozoa</taxon>
        <taxon>Arthropoda</taxon>
        <taxon>Hexapoda</taxon>
        <taxon>Insecta</taxon>
        <taxon>Pterygota</taxon>
        <taxon>Neoptera</taxon>
        <taxon>Endopterygota</taxon>
        <taxon>Lepidoptera</taxon>
        <taxon>Glossata</taxon>
        <taxon>Ditrysia</taxon>
        <taxon>Papilionoidea</taxon>
        <taxon>Nymphalidae</taxon>
        <taxon>Danainae</taxon>
        <taxon>Danaini</taxon>
        <taxon>Danaina</taxon>
        <taxon>Danaus</taxon>
        <taxon>Danaus</taxon>
    </lineage>
</organism>
<evidence type="ECO:0000313" key="1">
    <source>
        <dbReference type="EMBL" id="OWR50876.1"/>
    </source>
</evidence>
<reference evidence="1 2" key="1">
    <citation type="journal article" date="2011" name="Cell">
        <title>The monarch butterfly genome yields insights into long-distance migration.</title>
        <authorList>
            <person name="Zhan S."/>
            <person name="Merlin C."/>
            <person name="Boore J.L."/>
            <person name="Reppert S.M."/>
        </authorList>
    </citation>
    <scope>NUCLEOTIDE SEQUENCE [LARGE SCALE GENOMIC DNA]</scope>
    <source>
        <strain evidence="1">F-2</strain>
    </source>
</reference>
<evidence type="ECO:0000313" key="2">
    <source>
        <dbReference type="Proteomes" id="UP000007151"/>
    </source>
</evidence>
<keyword evidence="2" id="KW-1185">Reference proteome</keyword>